<evidence type="ECO:0000313" key="2">
    <source>
        <dbReference type="EMBL" id="KUI60560.1"/>
    </source>
</evidence>
<proteinExistence type="predicted"/>
<feature type="region of interest" description="Disordered" evidence="1">
    <location>
        <begin position="75"/>
        <end position="95"/>
    </location>
</feature>
<organism evidence="2 3">
    <name type="scientific">Cytospora mali</name>
    <name type="common">Apple Valsa canker fungus</name>
    <name type="synonym">Valsa mali</name>
    <dbReference type="NCBI Taxonomy" id="578113"/>
    <lineage>
        <taxon>Eukaryota</taxon>
        <taxon>Fungi</taxon>
        <taxon>Dikarya</taxon>
        <taxon>Ascomycota</taxon>
        <taxon>Pezizomycotina</taxon>
        <taxon>Sordariomycetes</taxon>
        <taxon>Sordariomycetidae</taxon>
        <taxon>Diaporthales</taxon>
        <taxon>Cytosporaceae</taxon>
        <taxon>Cytospora</taxon>
    </lineage>
</organism>
<accession>A0A194V9C2</accession>
<reference evidence="3" key="1">
    <citation type="submission" date="2014-12" db="EMBL/GenBank/DDBJ databases">
        <title>Genome Sequence of Valsa Canker Pathogens Uncovers a Specific Adaption of Colonization on Woody Bark.</title>
        <authorList>
            <person name="Yin Z."/>
            <person name="Liu H."/>
            <person name="Gao X."/>
            <person name="Li Z."/>
            <person name="Song N."/>
            <person name="Ke X."/>
            <person name="Dai Q."/>
            <person name="Wu Y."/>
            <person name="Sun Y."/>
            <person name="Xu J.-R."/>
            <person name="Kang Z.K."/>
            <person name="Wang L."/>
            <person name="Huang L."/>
        </authorList>
    </citation>
    <scope>NUCLEOTIDE SEQUENCE [LARGE SCALE GENOMIC DNA]</scope>
    <source>
        <strain evidence="3">SXYL134</strain>
    </source>
</reference>
<sequence length="95" mass="10042">MVCLEIQGQEGNIGGTLGTLRTLGDLEDLSGTRPLGRSQFEVQVQRSIARLGPELAHLENGELAIWGVPDEALVESEDEGGSQGLPLDLSSAVFP</sequence>
<dbReference type="EMBL" id="KN714753">
    <property type="protein sequence ID" value="KUI60560.1"/>
    <property type="molecule type" value="Genomic_DNA"/>
</dbReference>
<name>A0A194V9C2_CYTMA</name>
<gene>
    <name evidence="2" type="ORF">VP1G_11128</name>
</gene>
<protein>
    <submittedName>
        <fullName evidence="2">Uncharacterized protein</fullName>
    </submittedName>
</protein>
<keyword evidence="3" id="KW-1185">Reference proteome</keyword>
<dbReference type="AlphaFoldDB" id="A0A194V9C2"/>
<evidence type="ECO:0000256" key="1">
    <source>
        <dbReference type="SAM" id="MobiDB-lite"/>
    </source>
</evidence>
<dbReference type="Proteomes" id="UP000078576">
    <property type="component" value="Unassembled WGS sequence"/>
</dbReference>
<evidence type="ECO:0000313" key="3">
    <source>
        <dbReference type="Proteomes" id="UP000078576"/>
    </source>
</evidence>